<proteinExistence type="predicted"/>
<dbReference type="AlphaFoldDB" id="A0A284SD76"/>
<dbReference type="STRING" id="47428.A0A284SD76"/>
<dbReference type="Proteomes" id="UP000219338">
    <property type="component" value="Unassembled WGS sequence"/>
</dbReference>
<name>A0A284SD76_ARMOS</name>
<dbReference type="InterPro" id="IPR036291">
    <property type="entry name" value="NAD(P)-bd_dom_sf"/>
</dbReference>
<gene>
    <name evidence="1" type="ORF">ARMOST_22579</name>
</gene>
<protein>
    <submittedName>
        <fullName evidence="1">Uncharacterized protein</fullName>
    </submittedName>
</protein>
<sequence length="69" mass="7494">MNTTDPLSSVAYNVTKFALDKFTLVLATSFAGRDIPIRVNVLAPGLFASQMGSPEIADVVIVNRRLIQE</sequence>
<keyword evidence="2" id="KW-1185">Reference proteome</keyword>
<reference evidence="2" key="1">
    <citation type="journal article" date="2017" name="Nat. Ecol. Evol.">
        <title>Genome expansion and lineage-specific genetic innovations in the forest pathogenic fungi Armillaria.</title>
        <authorList>
            <person name="Sipos G."/>
            <person name="Prasanna A.N."/>
            <person name="Walter M.C."/>
            <person name="O'Connor E."/>
            <person name="Balint B."/>
            <person name="Krizsan K."/>
            <person name="Kiss B."/>
            <person name="Hess J."/>
            <person name="Varga T."/>
            <person name="Slot J."/>
            <person name="Riley R."/>
            <person name="Boka B."/>
            <person name="Rigling D."/>
            <person name="Barry K."/>
            <person name="Lee J."/>
            <person name="Mihaltcheva S."/>
            <person name="LaButti K."/>
            <person name="Lipzen A."/>
            <person name="Waldron R."/>
            <person name="Moloney N.M."/>
            <person name="Sperisen C."/>
            <person name="Kredics L."/>
            <person name="Vagvoelgyi C."/>
            <person name="Patrignani A."/>
            <person name="Fitzpatrick D."/>
            <person name="Nagy I."/>
            <person name="Doyle S."/>
            <person name="Anderson J.B."/>
            <person name="Grigoriev I.V."/>
            <person name="Gueldener U."/>
            <person name="Muensterkoetter M."/>
            <person name="Nagy L.G."/>
        </authorList>
    </citation>
    <scope>NUCLEOTIDE SEQUENCE [LARGE SCALE GENOMIC DNA]</scope>
    <source>
        <strain evidence="2">C18/9</strain>
    </source>
</reference>
<accession>A0A284SD76</accession>
<dbReference type="OrthoDB" id="2898618at2759"/>
<evidence type="ECO:0000313" key="2">
    <source>
        <dbReference type="Proteomes" id="UP000219338"/>
    </source>
</evidence>
<dbReference type="EMBL" id="FUEG01000080">
    <property type="protein sequence ID" value="SJL18974.1"/>
    <property type="molecule type" value="Genomic_DNA"/>
</dbReference>
<organism evidence="1 2">
    <name type="scientific">Armillaria ostoyae</name>
    <name type="common">Armillaria root rot fungus</name>
    <dbReference type="NCBI Taxonomy" id="47428"/>
    <lineage>
        <taxon>Eukaryota</taxon>
        <taxon>Fungi</taxon>
        <taxon>Dikarya</taxon>
        <taxon>Basidiomycota</taxon>
        <taxon>Agaricomycotina</taxon>
        <taxon>Agaricomycetes</taxon>
        <taxon>Agaricomycetidae</taxon>
        <taxon>Agaricales</taxon>
        <taxon>Marasmiineae</taxon>
        <taxon>Physalacriaceae</taxon>
        <taxon>Armillaria</taxon>
    </lineage>
</organism>
<evidence type="ECO:0000313" key="1">
    <source>
        <dbReference type="EMBL" id="SJL18974.1"/>
    </source>
</evidence>
<dbReference type="Gene3D" id="3.40.50.720">
    <property type="entry name" value="NAD(P)-binding Rossmann-like Domain"/>
    <property type="match status" value="1"/>
</dbReference>
<dbReference type="SUPFAM" id="SSF51735">
    <property type="entry name" value="NAD(P)-binding Rossmann-fold domains"/>
    <property type="match status" value="1"/>
</dbReference>